<evidence type="ECO:0000313" key="3">
    <source>
        <dbReference type="Proteomes" id="UP000236724"/>
    </source>
</evidence>
<dbReference type="OrthoDB" id="9956446at2"/>
<keyword evidence="1" id="KW-0812">Transmembrane</keyword>
<keyword evidence="1" id="KW-1133">Transmembrane helix</keyword>
<sequence>MHISMLKRLWQAVVDFILLPLRFVHYAKAFLITGAIEIETPFQFQLSPQLQYQGRFKTLIQLDGDQLNILPDLIDFPPALGWQSCVQTYSEQHFAKVDRALRQLDGLGKTAARISQLFGSTSGLLSGWMFEVPENFQRLIAPLLRRLTEIHPLFADISGFLLFSLASALVAGGLYYHLLHPLLMTLIIRRIKRLWR</sequence>
<accession>A0A1H6FC77</accession>
<dbReference type="Proteomes" id="UP000236724">
    <property type="component" value="Unassembled WGS sequence"/>
</dbReference>
<gene>
    <name evidence="2" type="ORF">MBHS_02857</name>
</gene>
<dbReference type="RefSeq" id="WP_146066776.1">
    <property type="nucleotide sequence ID" value="NZ_FMSV02000512.1"/>
</dbReference>
<organism evidence="2 3">
    <name type="scientific">Candidatus Venteria ishoeyi</name>
    <dbReference type="NCBI Taxonomy" id="1899563"/>
    <lineage>
        <taxon>Bacteria</taxon>
        <taxon>Pseudomonadati</taxon>
        <taxon>Pseudomonadota</taxon>
        <taxon>Gammaproteobacteria</taxon>
        <taxon>Thiotrichales</taxon>
        <taxon>Thiotrichaceae</taxon>
        <taxon>Venteria</taxon>
    </lineage>
</organism>
<protein>
    <submittedName>
        <fullName evidence="2">Uncharacterized protein</fullName>
    </submittedName>
</protein>
<dbReference type="AlphaFoldDB" id="A0A1H6FC77"/>
<name>A0A1H6FC77_9GAMM</name>
<evidence type="ECO:0000313" key="2">
    <source>
        <dbReference type="EMBL" id="SEH06991.1"/>
    </source>
</evidence>
<reference evidence="2 3" key="1">
    <citation type="submission" date="2016-10" db="EMBL/GenBank/DDBJ databases">
        <authorList>
            <person name="de Groot N.N."/>
        </authorList>
    </citation>
    <scope>NUCLEOTIDE SEQUENCE [LARGE SCALE GENOMIC DNA]</scope>
    <source>
        <strain evidence="2">MBHS1</strain>
    </source>
</reference>
<keyword evidence="3" id="KW-1185">Reference proteome</keyword>
<dbReference type="EMBL" id="FMSV02000512">
    <property type="protein sequence ID" value="SEH06991.1"/>
    <property type="molecule type" value="Genomic_DNA"/>
</dbReference>
<evidence type="ECO:0000256" key="1">
    <source>
        <dbReference type="SAM" id="Phobius"/>
    </source>
</evidence>
<proteinExistence type="predicted"/>
<feature type="transmembrane region" description="Helical" evidence="1">
    <location>
        <begin position="153"/>
        <end position="176"/>
    </location>
</feature>
<keyword evidence="1" id="KW-0472">Membrane</keyword>